<dbReference type="InterPro" id="IPR003425">
    <property type="entry name" value="CCB3/YggT"/>
</dbReference>
<sequence>MYCSGLRSGKASSYPLCCGEVFLLFVLFSVLMRLLEIYCWILILSCIFINLCLFGILDSRKPLVWKVGLFLNRMTEPVLEPVRRILPSLGGVDFSPMVVLLGIQYVVQPVLVSLFRTLIYR</sequence>
<evidence type="ECO:0000313" key="3">
    <source>
        <dbReference type="Proteomes" id="UP000075377"/>
    </source>
</evidence>
<feature type="transmembrane region" description="Helical" evidence="1">
    <location>
        <begin position="38"/>
        <end position="57"/>
    </location>
</feature>
<keyword evidence="1" id="KW-0472">Membrane</keyword>
<name>A0A149UKS6_9PROT</name>
<evidence type="ECO:0000256" key="1">
    <source>
        <dbReference type="SAM" id="Phobius"/>
    </source>
</evidence>
<evidence type="ECO:0008006" key="4">
    <source>
        <dbReference type="Google" id="ProtNLM"/>
    </source>
</evidence>
<dbReference type="Proteomes" id="UP000075377">
    <property type="component" value="Unassembled WGS sequence"/>
</dbReference>
<organism evidence="2 3">
    <name type="scientific">Acetobacter malorum</name>
    <dbReference type="NCBI Taxonomy" id="178901"/>
    <lineage>
        <taxon>Bacteria</taxon>
        <taxon>Pseudomonadati</taxon>
        <taxon>Pseudomonadota</taxon>
        <taxon>Alphaproteobacteria</taxon>
        <taxon>Acetobacterales</taxon>
        <taxon>Acetobacteraceae</taxon>
        <taxon>Acetobacter</taxon>
    </lineage>
</organism>
<keyword evidence="1" id="KW-0812">Transmembrane</keyword>
<dbReference type="PATRIC" id="fig|178901.14.peg.3097"/>
<dbReference type="AlphaFoldDB" id="A0A149UKS6"/>
<feature type="transmembrane region" description="Helical" evidence="1">
    <location>
        <begin position="94"/>
        <end position="115"/>
    </location>
</feature>
<dbReference type="GO" id="GO:0016020">
    <property type="term" value="C:membrane"/>
    <property type="evidence" value="ECO:0007669"/>
    <property type="project" value="InterPro"/>
</dbReference>
<reference evidence="2 3" key="1">
    <citation type="submission" date="2015-06" db="EMBL/GenBank/DDBJ databases">
        <title>Improved classification and identification of acetic acid bacteria using matrix-assisted laser desorption/ionization time-of-flight mass spectrometry; Gluconobacter nephelii and Gluconobacter uchimurae are later heterotypic synonyms of Gluconobacter japonicus and Gluconobacter oxydans, respectively.</title>
        <authorList>
            <person name="Li L."/>
            <person name="Cleenwerck I."/>
            <person name="De Vuyst L."/>
            <person name="Vandamme P."/>
        </authorList>
    </citation>
    <scope>NUCLEOTIDE SEQUENCE [LARGE SCALE GENOMIC DNA]</scope>
    <source>
        <strain evidence="2 3">LMG 1699</strain>
    </source>
</reference>
<dbReference type="EMBL" id="LHZX01000308">
    <property type="protein sequence ID" value="KXV68454.1"/>
    <property type="molecule type" value="Genomic_DNA"/>
</dbReference>
<gene>
    <name evidence="2" type="ORF">AD951_11385</name>
</gene>
<accession>A0A149UKS6</accession>
<keyword evidence="1" id="KW-1133">Transmembrane helix</keyword>
<dbReference type="Pfam" id="PF02325">
    <property type="entry name" value="CCB3_YggT"/>
    <property type="match status" value="1"/>
</dbReference>
<proteinExistence type="predicted"/>
<evidence type="ECO:0000313" key="2">
    <source>
        <dbReference type="EMBL" id="KXV68454.1"/>
    </source>
</evidence>
<feature type="transmembrane region" description="Helical" evidence="1">
    <location>
        <begin position="12"/>
        <end position="31"/>
    </location>
</feature>
<comment type="caution">
    <text evidence="2">The sequence shown here is derived from an EMBL/GenBank/DDBJ whole genome shotgun (WGS) entry which is preliminary data.</text>
</comment>
<protein>
    <recommendedName>
        <fullName evidence="4">Integral membrane protein YggT, involved in response to extracytoplasmic stress (Osmotic shock)</fullName>
    </recommendedName>
</protein>